<accession>A0ABZ1IHC6</accession>
<dbReference type="InterPro" id="IPR003454">
    <property type="entry name" value="MOase_MmoB_DmpM"/>
</dbReference>
<dbReference type="SUPFAM" id="SSF56029">
    <property type="entry name" value="Monooxygenase (hydroxylase) regulatory protein"/>
    <property type="match status" value="1"/>
</dbReference>
<name>A0ABZ1IHC6_9PSEU</name>
<evidence type="ECO:0000256" key="1">
    <source>
        <dbReference type="ARBA" id="ARBA00006313"/>
    </source>
</evidence>
<proteinExistence type="inferred from homology"/>
<evidence type="ECO:0000313" key="2">
    <source>
        <dbReference type="EMBL" id="WSE33516.1"/>
    </source>
</evidence>
<organism evidence="2 3">
    <name type="scientific">Amycolatopsis rhabdoformis</name>
    <dbReference type="NCBI Taxonomy" id="1448059"/>
    <lineage>
        <taxon>Bacteria</taxon>
        <taxon>Bacillati</taxon>
        <taxon>Actinomycetota</taxon>
        <taxon>Actinomycetes</taxon>
        <taxon>Pseudonocardiales</taxon>
        <taxon>Pseudonocardiaceae</taxon>
        <taxon>Amycolatopsis</taxon>
    </lineage>
</organism>
<dbReference type="Proteomes" id="UP001330812">
    <property type="component" value="Chromosome"/>
</dbReference>
<protein>
    <submittedName>
        <fullName evidence="2">MmoB/DmpM family protein</fullName>
    </submittedName>
</protein>
<dbReference type="RefSeq" id="WP_326836314.1">
    <property type="nucleotide sequence ID" value="NZ_CP142149.1"/>
</dbReference>
<keyword evidence="3" id="KW-1185">Reference proteome</keyword>
<dbReference type="InterPro" id="IPR036889">
    <property type="entry name" value="mOase_MmoB_DmpM_sf"/>
</dbReference>
<gene>
    <name evidence="2" type="ORF">VSH64_15615</name>
</gene>
<comment type="similarity">
    <text evidence="1">Belongs to the TmoD/XamoD family.</text>
</comment>
<reference evidence="2 3" key="1">
    <citation type="journal article" date="2015" name="Int. J. Syst. Evol. Microbiol.">
        <title>Amycolatopsis rhabdoformis sp. nov., an actinomycete isolated from a tropical forest soil.</title>
        <authorList>
            <person name="Souza W.R."/>
            <person name="Silva R.E."/>
            <person name="Goodfellow M."/>
            <person name="Busarakam K."/>
            <person name="Figueiro F.S."/>
            <person name="Ferreira D."/>
            <person name="Rodrigues-Filho E."/>
            <person name="Moraes L.A.B."/>
            <person name="Zucchi T.D."/>
        </authorList>
    </citation>
    <scope>NUCLEOTIDE SEQUENCE [LARGE SCALE GENOMIC DNA]</scope>
    <source>
        <strain evidence="2 3">NCIMB 14900</strain>
    </source>
</reference>
<dbReference type="EMBL" id="CP142149">
    <property type="protein sequence ID" value="WSE33516.1"/>
    <property type="molecule type" value="Genomic_DNA"/>
</dbReference>
<dbReference type="Pfam" id="PF02406">
    <property type="entry name" value="MmoB_DmpM"/>
    <property type="match status" value="1"/>
</dbReference>
<evidence type="ECO:0000313" key="3">
    <source>
        <dbReference type="Proteomes" id="UP001330812"/>
    </source>
</evidence>
<sequence>MTQLDPTHEAAPPEGAALVGPLMQAGEMADLVADAIAEDNPGADVLIRDQGSFIRIHTPGVCRLTRKTLSELAGRPLRIGDIEPHMAFFAGHITTTTDEMIWRSGQSAARPTPVEGEDAR</sequence>
<dbReference type="Gene3D" id="3.90.56.10">
    <property type="entry name" value="Monooxygenase component MmoB/DmpM"/>
    <property type="match status" value="1"/>
</dbReference>